<dbReference type="SUPFAM" id="SSF53335">
    <property type="entry name" value="S-adenosyl-L-methionine-dependent methyltransferases"/>
    <property type="match status" value="1"/>
</dbReference>
<feature type="binding site" evidence="6">
    <location>
        <begin position="260"/>
        <end position="266"/>
    </location>
    <ligand>
        <name>S-adenosyl-L-methionine</name>
        <dbReference type="ChEBI" id="CHEBI:59789"/>
    </ligand>
</feature>
<dbReference type="Proteomes" id="UP000053941">
    <property type="component" value="Unassembled WGS sequence"/>
</dbReference>
<dbReference type="PRINTS" id="PR02008">
    <property type="entry name" value="RCMTFAMILY"/>
</dbReference>
<dbReference type="GO" id="GO:0001510">
    <property type="term" value="P:RNA methylation"/>
    <property type="evidence" value="ECO:0007669"/>
    <property type="project" value="InterPro"/>
</dbReference>
<dbReference type="PANTHER" id="PTHR22807">
    <property type="entry name" value="NOP2 YEAST -RELATED NOL1/NOP2/FMU SUN DOMAIN-CONTAINING"/>
    <property type="match status" value="1"/>
</dbReference>
<comment type="caution">
    <text evidence="8">The sequence shown here is derived from an EMBL/GenBank/DDBJ whole genome shotgun (WGS) entry which is preliminary data.</text>
</comment>
<dbReference type="AlphaFoldDB" id="A0A0R2NY33"/>
<name>A0A0R2NY33_9ACTN</name>
<evidence type="ECO:0000256" key="2">
    <source>
        <dbReference type="ARBA" id="ARBA00022603"/>
    </source>
</evidence>
<dbReference type="PROSITE" id="PS01153">
    <property type="entry name" value="NOL1_NOP2_SUN"/>
    <property type="match status" value="1"/>
</dbReference>
<dbReference type="InterPro" id="IPR035926">
    <property type="entry name" value="NusB-like_sf"/>
</dbReference>
<evidence type="ECO:0000256" key="5">
    <source>
        <dbReference type="ARBA" id="ARBA00022884"/>
    </source>
</evidence>
<comment type="similarity">
    <text evidence="1 6">Belongs to the class I-like SAM-binding methyltransferase superfamily. RsmB/NOP family.</text>
</comment>
<protein>
    <recommendedName>
        <fullName evidence="7">SAM-dependent MTase RsmB/NOP-type domain-containing protein</fullName>
    </recommendedName>
</protein>
<dbReference type="Pfam" id="PF01189">
    <property type="entry name" value="Methyltr_RsmB-F"/>
    <property type="match status" value="1"/>
</dbReference>
<dbReference type="SUPFAM" id="SSF48013">
    <property type="entry name" value="NusB-like"/>
    <property type="match status" value="1"/>
</dbReference>
<evidence type="ECO:0000259" key="7">
    <source>
        <dbReference type="PROSITE" id="PS51686"/>
    </source>
</evidence>
<dbReference type="InterPro" id="IPR006027">
    <property type="entry name" value="NusB_RsmB_TIM44"/>
</dbReference>
<dbReference type="Gene3D" id="1.10.940.10">
    <property type="entry name" value="NusB-like"/>
    <property type="match status" value="1"/>
</dbReference>
<dbReference type="PROSITE" id="PS51686">
    <property type="entry name" value="SAM_MT_RSMB_NOP"/>
    <property type="match status" value="1"/>
</dbReference>
<dbReference type="InterPro" id="IPR023267">
    <property type="entry name" value="RCMT"/>
</dbReference>
<feature type="domain" description="SAM-dependent MTase RsmB/NOP-type" evidence="7">
    <location>
        <begin position="163"/>
        <end position="434"/>
    </location>
</feature>
<keyword evidence="4 6" id="KW-0949">S-adenosyl-L-methionine</keyword>
<evidence type="ECO:0000313" key="8">
    <source>
        <dbReference type="EMBL" id="KRO30695.1"/>
    </source>
</evidence>
<dbReference type="Pfam" id="PF01029">
    <property type="entry name" value="NusB"/>
    <property type="match status" value="1"/>
</dbReference>
<gene>
    <name evidence="8" type="ORF">ABR60_01205</name>
</gene>
<dbReference type="InterPro" id="IPR029063">
    <property type="entry name" value="SAM-dependent_MTases_sf"/>
</dbReference>
<feature type="active site" description="Nucleophile" evidence="6">
    <location>
        <position position="377"/>
    </location>
</feature>
<evidence type="ECO:0000256" key="4">
    <source>
        <dbReference type="ARBA" id="ARBA00022691"/>
    </source>
</evidence>
<dbReference type="Gene3D" id="3.40.50.150">
    <property type="entry name" value="Vaccinia Virus protein VP39"/>
    <property type="match status" value="1"/>
</dbReference>
<keyword evidence="5 6" id="KW-0694">RNA-binding</keyword>
<feature type="binding site" evidence="6">
    <location>
        <position position="307"/>
    </location>
    <ligand>
        <name>S-adenosyl-L-methionine</name>
        <dbReference type="ChEBI" id="CHEBI:59789"/>
    </ligand>
</feature>
<dbReference type="GO" id="GO:0006355">
    <property type="term" value="P:regulation of DNA-templated transcription"/>
    <property type="evidence" value="ECO:0007669"/>
    <property type="project" value="InterPro"/>
</dbReference>
<proteinExistence type="inferred from homology"/>
<dbReference type="PANTHER" id="PTHR22807:SF53">
    <property type="entry name" value="RIBOSOMAL RNA SMALL SUBUNIT METHYLTRANSFERASE B-RELATED"/>
    <property type="match status" value="1"/>
</dbReference>
<accession>A0A0R2NY33</accession>
<dbReference type="CDD" id="cd02440">
    <property type="entry name" value="AdoMet_MTases"/>
    <property type="match status" value="1"/>
</dbReference>
<reference evidence="8 9" key="1">
    <citation type="submission" date="2015-10" db="EMBL/GenBank/DDBJ databases">
        <title>Metagenome-Assembled Genomes uncover a global brackish microbiome.</title>
        <authorList>
            <person name="Hugerth L.W."/>
            <person name="Larsson J."/>
            <person name="Alneberg J."/>
            <person name="Lindh M.V."/>
            <person name="Legrand C."/>
            <person name="Pinhassi J."/>
            <person name="Andersson A.F."/>
        </authorList>
    </citation>
    <scope>NUCLEOTIDE SEQUENCE [LARGE SCALE GENOMIC DNA]</scope>
    <source>
        <strain evidence="8">BACL2 MAG-120802-bin41</strain>
    </source>
</reference>
<dbReference type="GO" id="GO:0003723">
    <property type="term" value="F:RNA binding"/>
    <property type="evidence" value="ECO:0007669"/>
    <property type="project" value="UniProtKB-UniRule"/>
</dbReference>
<evidence type="ECO:0000313" key="9">
    <source>
        <dbReference type="Proteomes" id="UP000053941"/>
    </source>
</evidence>
<feature type="binding site" evidence="6">
    <location>
        <position position="285"/>
    </location>
    <ligand>
        <name>S-adenosyl-L-methionine</name>
        <dbReference type="ChEBI" id="CHEBI:59789"/>
    </ligand>
</feature>
<evidence type="ECO:0000256" key="1">
    <source>
        <dbReference type="ARBA" id="ARBA00007494"/>
    </source>
</evidence>
<keyword evidence="3 6" id="KW-0808">Transferase</keyword>
<feature type="binding site" evidence="6">
    <location>
        <position position="324"/>
    </location>
    <ligand>
        <name>S-adenosyl-L-methionine</name>
        <dbReference type="ChEBI" id="CHEBI:59789"/>
    </ligand>
</feature>
<dbReference type="InterPro" id="IPR049560">
    <property type="entry name" value="MeTrfase_RsmB-F_NOP2_cat"/>
</dbReference>
<dbReference type="EMBL" id="LIAS01000072">
    <property type="protein sequence ID" value="KRO30695.1"/>
    <property type="molecule type" value="Genomic_DNA"/>
</dbReference>
<keyword evidence="2 6" id="KW-0489">Methyltransferase</keyword>
<evidence type="ECO:0000256" key="3">
    <source>
        <dbReference type="ARBA" id="ARBA00022679"/>
    </source>
</evidence>
<dbReference type="InterPro" id="IPR001678">
    <property type="entry name" value="MeTrfase_RsmB-F_NOP2_dom"/>
</dbReference>
<dbReference type="InterPro" id="IPR018314">
    <property type="entry name" value="RsmB/NOL1/NOP2-like_CS"/>
</dbReference>
<organism evidence="8 9">
    <name type="scientific">Actinobacteria bacterium BACL2 MAG-120802-bin41</name>
    <dbReference type="NCBI Taxonomy" id="1655568"/>
    <lineage>
        <taxon>Bacteria</taxon>
        <taxon>Bacillati</taxon>
        <taxon>Actinomycetota</taxon>
        <taxon>Actinomycetes</taxon>
        <taxon>Actinomycetes incertae sedis</taxon>
        <taxon>ac1 cluster</taxon>
    </lineage>
</organism>
<sequence length="434" mass="48240">MSKKPRKIDDPRLLAFEVLVQVELEGAYSNLILPKALTDSALEVKDRAFATELVYGSLRMQGRHDHFIAAASDRALEQIDPKALIVLRIGTHQLKEMRVPSHAAIYESVELAKKVVGKSTSSFINAILRKIDSLDFEQLPIPNQEFSRLALEYSHPEWIVSSYFDSLKSEQEVRNLLNANNSAAKPVLIAWPGLASIDELVDAGALPIATSGVAASFDGNPGDIPAIRQRRAGVQDLGSQIVVEKFYQSFLPDLRWLDLCAGPGGKAAYLSALLNRDGGYLLANEISNERAKLVSQVLHHGEVTVNDGRSMPEELGIFDRILLDAPCTGIGALRRRPEVRWRRNLQDLKNLTQLQSELLDSATRLLSSGGVIAYVTCSSHQAETKFQVRSFLKRHSTFTRIPVEDERVDIDGDLQLWPHRDGSDAMFLSLLRKE</sequence>
<evidence type="ECO:0000256" key="6">
    <source>
        <dbReference type="PROSITE-ProRule" id="PRU01023"/>
    </source>
</evidence>
<dbReference type="GO" id="GO:0008173">
    <property type="term" value="F:RNA methyltransferase activity"/>
    <property type="evidence" value="ECO:0007669"/>
    <property type="project" value="InterPro"/>
</dbReference>